<evidence type="ECO:0000259" key="13">
    <source>
        <dbReference type="SMART" id="SM01217"/>
    </source>
</evidence>
<keyword evidence="5 11" id="KW-0378">Hydrolase</keyword>
<dbReference type="InterPro" id="IPR017853">
    <property type="entry name" value="GH"/>
</dbReference>
<dbReference type="PANTHER" id="PTHR42715:SF2">
    <property type="entry name" value="BETA-GLUCOSIDASE F-RELATED"/>
    <property type="match status" value="1"/>
</dbReference>
<keyword evidence="12" id="KW-0732">Signal</keyword>
<evidence type="ECO:0000256" key="4">
    <source>
        <dbReference type="ARBA" id="ARBA00012744"/>
    </source>
</evidence>
<dbReference type="Pfam" id="PF01915">
    <property type="entry name" value="Glyco_hydro_3_C"/>
    <property type="match status" value="1"/>
</dbReference>
<evidence type="ECO:0000313" key="14">
    <source>
        <dbReference type="EMBL" id="ORY79998.1"/>
    </source>
</evidence>
<feature type="chain" id="PRO_5012937599" description="beta-glucosidase" evidence="12">
    <location>
        <begin position="19"/>
        <end position="868"/>
    </location>
</feature>
<comment type="caution">
    <text evidence="14">The sequence shown here is derived from an EMBL/GenBank/DDBJ whole genome shotgun (WGS) entry which is preliminary data.</text>
</comment>
<dbReference type="STRING" id="56484.A0A1Y2F7W9"/>
<feature type="domain" description="Fibronectin type III-like" evidence="13">
    <location>
        <begin position="785"/>
        <end position="856"/>
    </location>
</feature>
<dbReference type="Gene3D" id="3.20.20.300">
    <property type="entry name" value="Glycoside hydrolase, family 3, N-terminal domain"/>
    <property type="match status" value="1"/>
</dbReference>
<keyword evidence="15" id="KW-1185">Reference proteome</keyword>
<keyword evidence="10 11" id="KW-0624">Polysaccharide degradation</keyword>
<organism evidence="14 15">
    <name type="scientific">Protomyces lactucae-debilis</name>
    <dbReference type="NCBI Taxonomy" id="2754530"/>
    <lineage>
        <taxon>Eukaryota</taxon>
        <taxon>Fungi</taxon>
        <taxon>Dikarya</taxon>
        <taxon>Ascomycota</taxon>
        <taxon>Taphrinomycotina</taxon>
        <taxon>Taphrinomycetes</taxon>
        <taxon>Taphrinales</taxon>
        <taxon>Protomycetaceae</taxon>
        <taxon>Protomyces</taxon>
    </lineage>
</organism>
<keyword evidence="7" id="KW-0325">Glycoprotein</keyword>
<dbReference type="SUPFAM" id="SSF51445">
    <property type="entry name" value="(Trans)glycosidases"/>
    <property type="match status" value="1"/>
</dbReference>
<evidence type="ECO:0000256" key="5">
    <source>
        <dbReference type="ARBA" id="ARBA00022801"/>
    </source>
</evidence>
<dbReference type="Proteomes" id="UP000193685">
    <property type="component" value="Unassembled WGS sequence"/>
</dbReference>
<dbReference type="Pfam" id="PF00933">
    <property type="entry name" value="Glyco_hydro_3"/>
    <property type="match status" value="1"/>
</dbReference>
<name>A0A1Y2F7W9_PROLT</name>
<dbReference type="GeneID" id="63784509"/>
<feature type="signal peptide" evidence="12">
    <location>
        <begin position="1"/>
        <end position="18"/>
    </location>
</feature>
<evidence type="ECO:0000256" key="6">
    <source>
        <dbReference type="ARBA" id="ARBA00023001"/>
    </source>
</evidence>
<evidence type="ECO:0000256" key="2">
    <source>
        <dbReference type="ARBA" id="ARBA00004987"/>
    </source>
</evidence>
<dbReference type="Gene3D" id="3.40.50.1700">
    <property type="entry name" value="Glycoside hydrolase family 3 C-terminal domain"/>
    <property type="match status" value="1"/>
</dbReference>
<keyword evidence="6" id="KW-0136">Cellulose degradation</keyword>
<evidence type="ECO:0000256" key="1">
    <source>
        <dbReference type="ARBA" id="ARBA00000448"/>
    </source>
</evidence>
<dbReference type="InterPro" id="IPR019800">
    <property type="entry name" value="Glyco_hydro_3_AS"/>
</dbReference>
<dbReference type="PROSITE" id="PS00775">
    <property type="entry name" value="GLYCOSYL_HYDROL_F3"/>
    <property type="match status" value="1"/>
</dbReference>
<keyword evidence="8 11" id="KW-0119">Carbohydrate metabolism</keyword>
<evidence type="ECO:0000256" key="8">
    <source>
        <dbReference type="ARBA" id="ARBA00023277"/>
    </source>
</evidence>
<evidence type="ECO:0000256" key="9">
    <source>
        <dbReference type="ARBA" id="ARBA00023295"/>
    </source>
</evidence>
<gene>
    <name evidence="14" type="ORF">BCR37DRAFT_349226</name>
</gene>
<dbReference type="InterPro" id="IPR002772">
    <property type="entry name" value="Glyco_hydro_3_C"/>
</dbReference>
<dbReference type="InterPro" id="IPR013783">
    <property type="entry name" value="Ig-like_fold"/>
</dbReference>
<evidence type="ECO:0000256" key="11">
    <source>
        <dbReference type="RuleBase" id="RU361161"/>
    </source>
</evidence>
<dbReference type="InterPro" id="IPR001764">
    <property type="entry name" value="Glyco_hydro_3_N"/>
</dbReference>
<dbReference type="Gene3D" id="2.60.40.10">
    <property type="entry name" value="Immunoglobulins"/>
    <property type="match status" value="1"/>
</dbReference>
<dbReference type="UniPathway" id="UPA00696"/>
<evidence type="ECO:0000256" key="3">
    <source>
        <dbReference type="ARBA" id="ARBA00005336"/>
    </source>
</evidence>
<keyword evidence="9 11" id="KW-0326">Glycosidase</keyword>
<dbReference type="OMA" id="ICTPAHR"/>
<dbReference type="OrthoDB" id="416222at2759"/>
<comment type="catalytic activity">
    <reaction evidence="1 11">
        <text>Hydrolysis of terminal, non-reducing beta-D-glucosyl residues with release of beta-D-glucose.</text>
        <dbReference type="EC" id="3.2.1.21"/>
    </reaction>
</comment>
<evidence type="ECO:0000256" key="7">
    <source>
        <dbReference type="ARBA" id="ARBA00023180"/>
    </source>
</evidence>
<dbReference type="InterPro" id="IPR036962">
    <property type="entry name" value="Glyco_hydro_3_N_sf"/>
</dbReference>
<dbReference type="InterPro" id="IPR026891">
    <property type="entry name" value="Fn3-like"/>
</dbReference>
<dbReference type="FunFam" id="3.40.50.1700:FF:000003">
    <property type="entry name" value="Probable beta-glucosidase"/>
    <property type="match status" value="1"/>
</dbReference>
<comment type="pathway">
    <text evidence="2 11">Glycan metabolism; cellulose degradation.</text>
</comment>
<dbReference type="RefSeq" id="XP_040724132.1">
    <property type="nucleotide sequence ID" value="XM_040867910.1"/>
</dbReference>
<dbReference type="GO" id="GO:0030245">
    <property type="term" value="P:cellulose catabolic process"/>
    <property type="evidence" value="ECO:0007669"/>
    <property type="project" value="UniProtKB-UniPathway"/>
</dbReference>
<dbReference type="EC" id="3.2.1.21" evidence="4 11"/>
<comment type="similarity">
    <text evidence="3 11">Belongs to the glycosyl hydrolase 3 family.</text>
</comment>
<sequence>MTFIAVLVLAIALPLTRAQDSTTFSEDVGQNYVSPPVYPSPLAADGPDGSWSAAYAAAADFVSKLTLVEKVNITTGTGWTQGPCVGQTGSVPRLGFPGLCLQDAPLGVRFADYVTAFPALSQVAKTWDRSLFRAHAVAMGEEFKGKGANVQLGPVCGPLGTFAEGGRNWEGYAVDSYLCGQGMYEGVKGIQSTGVTACAKHFLGNEQEHFRQAPESNGFKTHKINVTQSLSANMDDRVTHELYLSPFADAVRAGVGSIMCSYQQINNSYACQNSKLINGLLKDELAFAGFVVSDWGAVHSGVATYLAGTDMLMPGDGNSFSDGLSWFGPNLTISVLNGTLPETRLNDMAIRIMATYFQHNQNSTSYPKPNFDSFNNDRVGYVYEGAAQTVLNERVDVRGNHAKIARQVATESIILLKNERGALPLKNIKSLAIAGMDAGPDAYGPNGWNDRGGLNGTLAMGWGSGSCQFPYLITPLEAISARARQEGSLVQDVLDNYAYDKINQTVKYANAALVFINSDSGEGYISVDGNEGDRNNLTAWHGGDKLVRTVAANCNNTIVIVHSVGAIIMEPWINHENVTAVVFAGLPGQESGNSLTSVLYGDSNPSGKLTFTVAKKASDYTTDDGPLLYEPNGPVPQQKFSTLNIDYKHFDAKKIEPRFHFGYGLSYTTFSITGGQGVRVSSAPYAPRSSFKQGAPPALRIPTGNLNAQDAVYPADFVRPNKLHIYPWITSAELAKPGASYPYPAQNATPPSPAGGGQGGNPSLWDVLYRVTATVTNTGSIAGAEVAQLYVAFPSSKEFPSPPRQLRGFSKVYLQPGQAAQVTFDVTRKEISVWNTVTQNWQLVSGTYQFLVGDSSRSYSLASESQFA</sequence>
<protein>
    <recommendedName>
        <fullName evidence="4 11">beta-glucosidase</fullName>
        <ecNumber evidence="4 11">3.2.1.21</ecNumber>
    </recommendedName>
</protein>
<dbReference type="Pfam" id="PF14310">
    <property type="entry name" value="Fn3-like"/>
    <property type="match status" value="1"/>
</dbReference>
<proteinExistence type="inferred from homology"/>
<dbReference type="EMBL" id="MCFI01000014">
    <property type="protein sequence ID" value="ORY79998.1"/>
    <property type="molecule type" value="Genomic_DNA"/>
</dbReference>
<dbReference type="PANTHER" id="PTHR42715">
    <property type="entry name" value="BETA-GLUCOSIDASE"/>
    <property type="match status" value="1"/>
</dbReference>
<dbReference type="GO" id="GO:0008422">
    <property type="term" value="F:beta-glucosidase activity"/>
    <property type="evidence" value="ECO:0007669"/>
    <property type="project" value="UniProtKB-EC"/>
</dbReference>
<reference evidence="14 15" key="1">
    <citation type="submission" date="2016-07" db="EMBL/GenBank/DDBJ databases">
        <title>Pervasive Adenine N6-methylation of Active Genes in Fungi.</title>
        <authorList>
            <consortium name="DOE Joint Genome Institute"/>
            <person name="Mondo S.J."/>
            <person name="Dannebaum R.O."/>
            <person name="Kuo R.C."/>
            <person name="Labutti K."/>
            <person name="Haridas S."/>
            <person name="Kuo A."/>
            <person name="Salamov A."/>
            <person name="Ahrendt S.R."/>
            <person name="Lipzen A."/>
            <person name="Sullivan W."/>
            <person name="Andreopoulos W.B."/>
            <person name="Clum A."/>
            <person name="Lindquist E."/>
            <person name="Daum C."/>
            <person name="Ramamoorthy G.K."/>
            <person name="Gryganskyi A."/>
            <person name="Culley D."/>
            <person name="Magnuson J.K."/>
            <person name="James T.Y."/>
            <person name="O'Malley M.A."/>
            <person name="Stajich J.E."/>
            <person name="Spatafora J.W."/>
            <person name="Visel A."/>
            <person name="Grigoriev I.V."/>
        </authorList>
    </citation>
    <scope>NUCLEOTIDE SEQUENCE [LARGE SCALE GENOMIC DNA]</scope>
    <source>
        <strain evidence="14 15">12-1054</strain>
    </source>
</reference>
<dbReference type="AlphaFoldDB" id="A0A1Y2F7W9"/>
<dbReference type="PRINTS" id="PR00133">
    <property type="entry name" value="GLHYDRLASE3"/>
</dbReference>
<evidence type="ECO:0000313" key="15">
    <source>
        <dbReference type="Proteomes" id="UP000193685"/>
    </source>
</evidence>
<dbReference type="SUPFAM" id="SSF52279">
    <property type="entry name" value="Beta-D-glucan exohydrolase, C-terminal domain"/>
    <property type="match status" value="1"/>
</dbReference>
<dbReference type="InterPro" id="IPR036881">
    <property type="entry name" value="Glyco_hydro_3_C_sf"/>
</dbReference>
<accession>A0A1Y2F7W9</accession>
<evidence type="ECO:0000256" key="10">
    <source>
        <dbReference type="ARBA" id="ARBA00023326"/>
    </source>
</evidence>
<dbReference type="SMART" id="SM01217">
    <property type="entry name" value="Fn3_like"/>
    <property type="match status" value="1"/>
</dbReference>
<evidence type="ECO:0000256" key="12">
    <source>
        <dbReference type="SAM" id="SignalP"/>
    </source>
</evidence>
<dbReference type="FunFam" id="3.20.20.300:FF:000002">
    <property type="entry name" value="Probable beta-glucosidase"/>
    <property type="match status" value="1"/>
</dbReference>
<dbReference type="InterPro" id="IPR050288">
    <property type="entry name" value="Cellulose_deg_GH3"/>
</dbReference>